<dbReference type="InterPro" id="IPR027417">
    <property type="entry name" value="P-loop_NTPase"/>
</dbReference>
<feature type="compositionally biased region" description="Basic and acidic residues" evidence="7">
    <location>
        <begin position="815"/>
        <end position="835"/>
    </location>
</feature>
<evidence type="ECO:0000256" key="6">
    <source>
        <dbReference type="ARBA" id="ARBA00049390"/>
    </source>
</evidence>
<dbReference type="SMART" id="SM00487">
    <property type="entry name" value="DEXDc"/>
    <property type="match status" value="1"/>
</dbReference>
<dbReference type="InterPro" id="IPR001650">
    <property type="entry name" value="Helicase_C-like"/>
</dbReference>
<dbReference type="AlphaFoldDB" id="A0AA39HGX8"/>
<comment type="caution">
    <text evidence="11">The sequence shown here is derived from an EMBL/GenBank/DDBJ whole genome shotgun (WGS) entry which is preliminary data.</text>
</comment>
<dbReference type="GO" id="GO:0045087">
    <property type="term" value="P:innate immune response"/>
    <property type="evidence" value="ECO:0007669"/>
    <property type="project" value="UniProtKB-KW"/>
</dbReference>
<dbReference type="Gene3D" id="3.40.50.300">
    <property type="entry name" value="P-loop containing nucleotide triphosphate hydrolases"/>
    <property type="match status" value="2"/>
</dbReference>
<dbReference type="Pfam" id="PF00271">
    <property type="entry name" value="Helicase_C"/>
    <property type="match status" value="1"/>
</dbReference>
<dbReference type="InterPro" id="IPR014001">
    <property type="entry name" value="Helicase_ATP-bd"/>
</dbReference>
<evidence type="ECO:0000256" key="5">
    <source>
        <dbReference type="ARBA" id="ARBA00022859"/>
    </source>
</evidence>
<dbReference type="PROSITE" id="PS51194">
    <property type="entry name" value="HELICASE_CTER"/>
    <property type="match status" value="1"/>
</dbReference>
<dbReference type="Pfam" id="PF00270">
    <property type="entry name" value="DEAD"/>
    <property type="match status" value="1"/>
</dbReference>
<comment type="similarity">
    <text evidence="1">Belongs to the helicase family. RLR subfamily.</text>
</comment>
<reference evidence="11" key="1">
    <citation type="submission" date="2023-06" db="EMBL/GenBank/DDBJ databases">
        <title>Genomic analysis of the entomopathogenic nematode Steinernema hermaphroditum.</title>
        <authorList>
            <person name="Schwarz E.M."/>
            <person name="Heppert J.K."/>
            <person name="Baniya A."/>
            <person name="Schwartz H.T."/>
            <person name="Tan C.-H."/>
            <person name="Antoshechkin I."/>
            <person name="Sternberg P.W."/>
            <person name="Goodrich-Blair H."/>
            <person name="Dillman A.R."/>
        </authorList>
    </citation>
    <scope>NUCLEOTIDE SEQUENCE</scope>
    <source>
        <strain evidence="11">PS9179</strain>
        <tissue evidence="11">Whole animal</tissue>
    </source>
</reference>
<dbReference type="InterPro" id="IPR021673">
    <property type="entry name" value="RLR_CTR"/>
</dbReference>
<dbReference type="PROSITE" id="PS51789">
    <property type="entry name" value="RLR_CTR"/>
    <property type="match status" value="1"/>
</dbReference>
<dbReference type="Proteomes" id="UP001175271">
    <property type="component" value="Unassembled WGS sequence"/>
</dbReference>
<dbReference type="InterPro" id="IPR038557">
    <property type="entry name" value="RLR_C_sf"/>
</dbReference>
<feature type="compositionally biased region" description="Acidic residues" evidence="7">
    <location>
        <begin position="1067"/>
        <end position="1080"/>
    </location>
</feature>
<evidence type="ECO:0008006" key="13">
    <source>
        <dbReference type="Google" id="ProtNLM"/>
    </source>
</evidence>
<evidence type="ECO:0000313" key="11">
    <source>
        <dbReference type="EMBL" id="KAK0404514.1"/>
    </source>
</evidence>
<gene>
    <name evidence="11" type="ORF">QR680_017484</name>
</gene>
<dbReference type="Gene3D" id="2.170.150.30">
    <property type="entry name" value="RIG-I-like receptor, C-terminal regulatory domain"/>
    <property type="match status" value="1"/>
</dbReference>
<dbReference type="SMART" id="SM00490">
    <property type="entry name" value="HELICc"/>
    <property type="match status" value="1"/>
</dbReference>
<evidence type="ECO:0000256" key="7">
    <source>
        <dbReference type="SAM" id="MobiDB-lite"/>
    </source>
</evidence>
<evidence type="ECO:0000256" key="3">
    <source>
        <dbReference type="ARBA" id="ARBA00022741"/>
    </source>
</evidence>
<accession>A0AA39HGX8</accession>
<evidence type="ECO:0000259" key="8">
    <source>
        <dbReference type="PROSITE" id="PS51192"/>
    </source>
</evidence>
<feature type="region of interest" description="Disordered" evidence="7">
    <location>
        <begin position="815"/>
        <end position="840"/>
    </location>
</feature>
<dbReference type="PANTHER" id="PTHR14074:SF16">
    <property type="entry name" value="ANTIVIRAL INNATE IMMUNE RESPONSE RECEPTOR RIG-I"/>
    <property type="match status" value="1"/>
</dbReference>
<evidence type="ECO:0000256" key="2">
    <source>
        <dbReference type="ARBA" id="ARBA00022588"/>
    </source>
</evidence>
<keyword evidence="2" id="KW-0399">Innate immunity</keyword>
<evidence type="ECO:0000259" key="9">
    <source>
        <dbReference type="PROSITE" id="PS51194"/>
    </source>
</evidence>
<dbReference type="SUPFAM" id="SSF52540">
    <property type="entry name" value="P-loop containing nucleoside triphosphate hydrolases"/>
    <property type="match status" value="1"/>
</dbReference>
<organism evidence="11 12">
    <name type="scientific">Steinernema hermaphroditum</name>
    <dbReference type="NCBI Taxonomy" id="289476"/>
    <lineage>
        <taxon>Eukaryota</taxon>
        <taxon>Metazoa</taxon>
        <taxon>Ecdysozoa</taxon>
        <taxon>Nematoda</taxon>
        <taxon>Chromadorea</taxon>
        <taxon>Rhabditida</taxon>
        <taxon>Tylenchina</taxon>
        <taxon>Panagrolaimomorpha</taxon>
        <taxon>Strongyloidoidea</taxon>
        <taxon>Steinernematidae</taxon>
        <taxon>Steinernema</taxon>
    </lineage>
</organism>
<feature type="domain" description="Helicase ATP-binding" evidence="8">
    <location>
        <begin position="279"/>
        <end position="444"/>
    </location>
</feature>
<dbReference type="InterPro" id="IPR051363">
    <property type="entry name" value="RLR_Helicase"/>
</dbReference>
<keyword evidence="12" id="KW-1185">Reference proteome</keyword>
<dbReference type="Gene3D" id="1.20.1320.30">
    <property type="match status" value="1"/>
</dbReference>
<comment type="catalytic activity">
    <reaction evidence="6">
        <text>ATP + H2O = ADP + phosphate + H(+)</text>
        <dbReference type="Rhea" id="RHEA:13065"/>
        <dbReference type="ChEBI" id="CHEBI:15377"/>
        <dbReference type="ChEBI" id="CHEBI:15378"/>
        <dbReference type="ChEBI" id="CHEBI:30616"/>
        <dbReference type="ChEBI" id="CHEBI:43474"/>
        <dbReference type="ChEBI" id="CHEBI:456216"/>
        <dbReference type="EC" id="3.6.4.13"/>
    </reaction>
    <physiologicalReaction direction="left-to-right" evidence="6">
        <dbReference type="Rhea" id="RHEA:13066"/>
    </physiologicalReaction>
</comment>
<keyword evidence="5" id="KW-0391">Immunity</keyword>
<feature type="compositionally biased region" description="Basic and acidic residues" evidence="7">
    <location>
        <begin position="1011"/>
        <end position="1020"/>
    </location>
</feature>
<keyword evidence="3" id="KW-0547">Nucleotide-binding</keyword>
<dbReference type="InterPro" id="IPR011545">
    <property type="entry name" value="DEAD/DEAH_box_helicase_dom"/>
</dbReference>
<name>A0AA39HGX8_9BILA</name>
<feature type="domain" description="RLR CTR" evidence="10">
    <location>
        <begin position="824"/>
        <end position="968"/>
    </location>
</feature>
<protein>
    <recommendedName>
        <fullName evidence="13">RNA helicase</fullName>
    </recommendedName>
</protein>
<evidence type="ECO:0000259" key="10">
    <source>
        <dbReference type="PROSITE" id="PS51789"/>
    </source>
</evidence>
<keyword evidence="4" id="KW-0067">ATP-binding</keyword>
<dbReference type="GO" id="GO:0003724">
    <property type="term" value="F:RNA helicase activity"/>
    <property type="evidence" value="ECO:0007669"/>
    <property type="project" value="UniProtKB-EC"/>
</dbReference>
<dbReference type="GO" id="GO:0005737">
    <property type="term" value="C:cytoplasm"/>
    <property type="evidence" value="ECO:0007669"/>
    <property type="project" value="TreeGrafter"/>
</dbReference>
<sequence>MTFVDGRSPPLGHIRLFRKEILESGLINMKFVDRECAFLDATFVEKLRELFKEDPGCAVKHLFHKIAQCYPEETRVFLVVLQDACREESEVLNELYLTHLKKASRGKYLGLVEGTARCTADIMSLVLKAEPFVETLQKKYPVTYDDLVKKVRALLQNGYHDAAACKILRSMPLTASSEEDLLWWFHLLDVCDGDPSNRVLLKMLDSDFRRTIDEFRDDQKAKTIPSRGGKAPEVFDASIEDRERQFRPQESFLDERELVDVSSLRDAEEIILRDYQKELIEGVSGGNTIICAPTGSGKTIVATKLILDHLAQRTIPEGDREARVVMFVPTIPLVEQQSMYLLRFMRKKYYVLGASGAERILSLGRKILAADVVVITPELFYNFLTDPREAERIFVSDFSLLVFDECHHCTSSHPYRKITRIVMDFKGRRPQMVGLTASVGVGNRGTSPDECIEHMVTICANMSATSITTVRRCVDSLNAAVSAPEDRIIPVARSDSEIRRKVVDLVRHFEGHAKKRLGKAQFFGRREKTSTFPDISKIAAYFGFLNHLTTRVTIDNSQNISEKNAFLETIKRVKMFYTVLNLVDLLPAKYALSAKNNYEFKNADGLNEEQDKGLCELEEMTRNHALAEEDLQKDILRCLHEVLRKQYKAKPDSRTLIFVNTRDLAALLRAHLNDHWDSLQLSRGRYTEPVGYITSSNKATSAGGLNAQLQRKALDNFRSGKHRVLVATSVADEGLDVATCNLIVKYNSTGSELTLIQRRGRARAKDSSSVLLALDGAIEKTEYESKVREMMMHATLAHLYALPEIAVRSMIEEKTEELRDKDEKERQKHTAEHNDSPPNPSVVVCIKCSQRLTSSASLRRAGKNQVAACDPEIWGRLRIVANEKVTREGGQQSLEVARVICGNGDCGNEVASLGSDGNVFLPFLRASAVTLYEEREFENEKREERKALGRWRALSFFVRDVDDNDRKEMCIAFEGFDAEKTKEVRRTEERRQQRRAKAAVADSRERELVRRIFQRTRDDPNAEDDDYGYSTSASQRITQEDIPLQPNSEYGSDEDEPSSAAFYGDIVDSEDDLEGYEDVY</sequence>
<evidence type="ECO:0000256" key="4">
    <source>
        <dbReference type="ARBA" id="ARBA00022840"/>
    </source>
</evidence>
<feature type="domain" description="Helicase C-terminal" evidence="9">
    <location>
        <begin position="630"/>
        <end position="811"/>
    </location>
</feature>
<dbReference type="GO" id="GO:0005524">
    <property type="term" value="F:ATP binding"/>
    <property type="evidence" value="ECO:0007669"/>
    <property type="project" value="UniProtKB-KW"/>
</dbReference>
<evidence type="ECO:0000313" key="12">
    <source>
        <dbReference type="Proteomes" id="UP001175271"/>
    </source>
</evidence>
<feature type="region of interest" description="Disordered" evidence="7">
    <location>
        <begin position="1011"/>
        <end position="1080"/>
    </location>
</feature>
<dbReference type="PROSITE" id="PS51192">
    <property type="entry name" value="HELICASE_ATP_BIND_1"/>
    <property type="match status" value="1"/>
</dbReference>
<dbReference type="EMBL" id="JAUCMV010000004">
    <property type="protein sequence ID" value="KAK0404514.1"/>
    <property type="molecule type" value="Genomic_DNA"/>
</dbReference>
<dbReference type="GO" id="GO:0003676">
    <property type="term" value="F:nucleic acid binding"/>
    <property type="evidence" value="ECO:0007669"/>
    <property type="project" value="InterPro"/>
</dbReference>
<proteinExistence type="inferred from homology"/>
<dbReference type="PANTHER" id="PTHR14074">
    <property type="entry name" value="HELICASE WITH DEATH DOMAIN-RELATED"/>
    <property type="match status" value="1"/>
</dbReference>
<evidence type="ECO:0000256" key="1">
    <source>
        <dbReference type="ARBA" id="ARBA00006866"/>
    </source>
</evidence>